<evidence type="ECO:0000259" key="11">
    <source>
        <dbReference type="Pfam" id="PF01370"/>
    </source>
</evidence>
<proteinExistence type="inferred from homology"/>
<dbReference type="Proteomes" id="UP000011016">
    <property type="component" value="Unassembled WGS sequence"/>
</dbReference>
<dbReference type="Gene3D" id="3.90.25.10">
    <property type="entry name" value="UDP-galactose 4-epimerase, domain 1"/>
    <property type="match status" value="1"/>
</dbReference>
<gene>
    <name evidence="12" type="primary">galE</name>
    <name evidence="12" type="ORF">BN46_1284</name>
    <name evidence="13" type="ORF">HMPREF9719_01734</name>
</gene>
<dbReference type="UniPathway" id="UPA00214"/>
<dbReference type="NCBIfam" id="TIGR01179">
    <property type="entry name" value="galE"/>
    <property type="match status" value="1"/>
</dbReference>
<dbReference type="Proteomes" id="UP000006078">
    <property type="component" value="Unassembled WGS sequence"/>
</dbReference>
<accession>I7JWP7</accession>
<evidence type="ECO:0000256" key="8">
    <source>
        <dbReference type="ARBA" id="ARBA00023235"/>
    </source>
</evidence>
<dbReference type="InterPro" id="IPR001509">
    <property type="entry name" value="Epimerase_deHydtase"/>
</dbReference>
<keyword evidence="7" id="KW-0520">NAD</keyword>
<evidence type="ECO:0000256" key="3">
    <source>
        <dbReference type="ARBA" id="ARBA00004947"/>
    </source>
</evidence>
<name>I7JWP7_9CORY</name>
<organism evidence="12 15">
    <name type="scientific">Corynebacterium otitidis ATCC 51513</name>
    <dbReference type="NCBI Taxonomy" id="883169"/>
    <lineage>
        <taxon>Bacteria</taxon>
        <taxon>Bacillati</taxon>
        <taxon>Actinomycetota</taxon>
        <taxon>Actinomycetes</taxon>
        <taxon>Mycobacteriales</taxon>
        <taxon>Corynebacteriaceae</taxon>
        <taxon>Corynebacterium</taxon>
    </lineage>
</organism>
<dbReference type="HOGENOM" id="CLU_007383_1_10_11"/>
<evidence type="ECO:0000256" key="2">
    <source>
        <dbReference type="ARBA" id="ARBA00001911"/>
    </source>
</evidence>
<evidence type="ECO:0000256" key="9">
    <source>
        <dbReference type="ARBA" id="ARBA00031367"/>
    </source>
</evidence>
<keyword evidence="14" id="KW-1185">Reference proteome</keyword>
<dbReference type="OrthoDB" id="9801785at2"/>
<dbReference type="eggNOG" id="COG1087">
    <property type="taxonomic scope" value="Bacteria"/>
</dbReference>
<evidence type="ECO:0000256" key="1">
    <source>
        <dbReference type="ARBA" id="ARBA00000083"/>
    </source>
</evidence>
<evidence type="ECO:0000313" key="14">
    <source>
        <dbReference type="Proteomes" id="UP000006078"/>
    </source>
</evidence>
<evidence type="ECO:0000313" key="12">
    <source>
        <dbReference type="EMBL" id="CCI84006.1"/>
    </source>
</evidence>
<reference evidence="12 15" key="1">
    <citation type="journal article" date="2012" name="J. Bacteriol.">
        <title>Draft Genome Sequence of Turicella otitidis ATCC 51513, Isolated from Middle Ear Fluid from a Child with Otitis Media.</title>
        <authorList>
            <person name="Brinkrolf K."/>
            <person name="Schneider J."/>
            <person name="Knecht M."/>
            <person name="Ruckert C."/>
            <person name="Tauch A."/>
        </authorList>
    </citation>
    <scope>NUCLEOTIDE SEQUENCE [LARGE SCALE GENOMIC DNA]</scope>
    <source>
        <strain evidence="12 15">ATCC 51513</strain>
    </source>
</reference>
<dbReference type="STRING" id="29321.AAV33_08595"/>
<dbReference type="Gene3D" id="3.40.50.720">
    <property type="entry name" value="NAD(P)-binding Rossmann-like Domain"/>
    <property type="match status" value="1"/>
</dbReference>
<evidence type="ECO:0000256" key="6">
    <source>
        <dbReference type="ARBA" id="ARBA00018569"/>
    </source>
</evidence>
<comment type="similarity">
    <text evidence="4">Belongs to the NAD(P)-dependent epimerase/dehydratase family.</text>
</comment>
<protein>
    <recommendedName>
        <fullName evidence="6">UDP-glucose 4-epimerase</fullName>
        <ecNumber evidence="5">5.1.3.2</ecNumber>
    </recommendedName>
    <alternativeName>
        <fullName evidence="10">Galactowaldenase</fullName>
    </alternativeName>
    <alternativeName>
        <fullName evidence="9">UDP-galactose 4-epimerase</fullName>
    </alternativeName>
</protein>
<dbReference type="EMBL" id="AHAE01000082">
    <property type="protein sequence ID" value="EJZ81326.1"/>
    <property type="molecule type" value="Genomic_DNA"/>
</dbReference>
<reference evidence="13 14" key="2">
    <citation type="submission" date="2012-08" db="EMBL/GenBank/DDBJ databases">
        <title>The Genome Sequence of Turicella otitidis ATCC 51513.</title>
        <authorList>
            <consortium name="The Broad Institute Genome Sequencing Platform"/>
            <person name="Earl A."/>
            <person name="Ward D."/>
            <person name="Feldgarden M."/>
            <person name="Gevers D."/>
            <person name="Huys G."/>
            <person name="Walker B."/>
            <person name="Young S.K."/>
            <person name="Zeng Q."/>
            <person name="Gargeya S."/>
            <person name="Fitzgerald M."/>
            <person name="Haas B."/>
            <person name="Abouelleil A."/>
            <person name="Alvarado L."/>
            <person name="Arachchi H.M."/>
            <person name="Berlin A.M."/>
            <person name="Chapman S.B."/>
            <person name="Goldberg J."/>
            <person name="Griggs A."/>
            <person name="Gujja S."/>
            <person name="Hansen M."/>
            <person name="Howarth C."/>
            <person name="Imamovic A."/>
            <person name="Larimer J."/>
            <person name="McCowen C."/>
            <person name="Montmayeur A."/>
            <person name="Murphy C."/>
            <person name="Neiman D."/>
            <person name="Pearson M."/>
            <person name="Priest M."/>
            <person name="Roberts A."/>
            <person name="Saif S."/>
            <person name="Shea T."/>
            <person name="Sisk P."/>
            <person name="Sykes S."/>
            <person name="Wortman J."/>
            <person name="Nusbaum C."/>
            <person name="Birren B."/>
        </authorList>
    </citation>
    <scope>NUCLEOTIDE SEQUENCE [LARGE SCALE GENOMIC DNA]</scope>
    <source>
        <strain evidence="13 14">ATCC 51513</strain>
    </source>
</reference>
<dbReference type="EC" id="5.1.3.2" evidence="5"/>
<comment type="cofactor">
    <cofactor evidence="2">
        <name>NAD(+)</name>
        <dbReference type="ChEBI" id="CHEBI:57540"/>
    </cofactor>
</comment>
<dbReference type="Pfam" id="PF01370">
    <property type="entry name" value="Epimerase"/>
    <property type="match status" value="1"/>
</dbReference>
<evidence type="ECO:0000256" key="5">
    <source>
        <dbReference type="ARBA" id="ARBA00013189"/>
    </source>
</evidence>
<sequence length="333" mass="35791">MKVLITGGAGFIGSTVGSALIDHGHEVVVLDDFSTGREEFTEGRPTYRGDIADRAVVDRIFAEHPDIEATLHCAAKIVVPESVADPIGYYRNNVSGTLELADALLANGCTKLLFSSSASIYAVPEDFTVDEDSPLAPTSPYARTKAVVEAMLQDVARGTDLTVVSLRYFNPIGSDPKRRTGLQLKYPSHALGKLIEARNAGEAFTVTGADYPTRDGSGIRDYIHVWDLADAHVRALENFPAALVGEDSAVINLGTGSGTTVFELVEAFNEVTGEKLETVVGPPRPGDQAGSYTRSSRAKERLGWEAKHTIAEGIRDTLAWFDVRGEKLPDLAD</sequence>
<dbReference type="PATRIC" id="fig|883169.3.peg.1672"/>
<evidence type="ECO:0000313" key="13">
    <source>
        <dbReference type="EMBL" id="EJZ81326.1"/>
    </source>
</evidence>
<dbReference type="InterPro" id="IPR036291">
    <property type="entry name" value="NAD(P)-bd_dom_sf"/>
</dbReference>
<evidence type="ECO:0000256" key="10">
    <source>
        <dbReference type="ARBA" id="ARBA00033067"/>
    </source>
</evidence>
<comment type="caution">
    <text evidence="12">The sequence shown here is derived from an EMBL/GenBank/DDBJ whole genome shotgun (WGS) entry which is preliminary data.</text>
</comment>
<feature type="domain" description="NAD-dependent epimerase/dehydratase" evidence="11">
    <location>
        <begin position="3"/>
        <end position="246"/>
    </location>
</feature>
<dbReference type="EMBL" id="CAJZ01000189">
    <property type="protein sequence ID" value="CCI84006.1"/>
    <property type="molecule type" value="Genomic_DNA"/>
</dbReference>
<evidence type="ECO:0000313" key="15">
    <source>
        <dbReference type="Proteomes" id="UP000011016"/>
    </source>
</evidence>
<dbReference type="PANTHER" id="PTHR43725">
    <property type="entry name" value="UDP-GLUCOSE 4-EPIMERASE"/>
    <property type="match status" value="1"/>
</dbReference>
<dbReference type="GO" id="GO:0003978">
    <property type="term" value="F:UDP-glucose 4-epimerase activity"/>
    <property type="evidence" value="ECO:0007669"/>
    <property type="project" value="UniProtKB-EC"/>
</dbReference>
<dbReference type="GO" id="GO:0006012">
    <property type="term" value="P:galactose metabolic process"/>
    <property type="evidence" value="ECO:0007669"/>
    <property type="project" value="UniProtKB-UniPathway"/>
</dbReference>
<dbReference type="AlphaFoldDB" id="I7JWP7"/>
<dbReference type="InterPro" id="IPR005886">
    <property type="entry name" value="UDP_G4E"/>
</dbReference>
<dbReference type="RefSeq" id="WP_004601624.1">
    <property type="nucleotide sequence ID" value="NZ_HF541868.1"/>
</dbReference>
<dbReference type="SUPFAM" id="SSF51735">
    <property type="entry name" value="NAD(P)-binding Rossmann-fold domains"/>
    <property type="match status" value="1"/>
</dbReference>
<comment type="catalytic activity">
    <reaction evidence="1">
        <text>UDP-alpha-D-glucose = UDP-alpha-D-galactose</text>
        <dbReference type="Rhea" id="RHEA:22168"/>
        <dbReference type="ChEBI" id="CHEBI:58885"/>
        <dbReference type="ChEBI" id="CHEBI:66914"/>
        <dbReference type="EC" id="5.1.3.2"/>
    </reaction>
</comment>
<comment type="pathway">
    <text evidence="3">Carbohydrate metabolism; galactose metabolism.</text>
</comment>
<evidence type="ECO:0000256" key="7">
    <source>
        <dbReference type="ARBA" id="ARBA00023027"/>
    </source>
</evidence>
<evidence type="ECO:0000256" key="4">
    <source>
        <dbReference type="ARBA" id="ARBA00007637"/>
    </source>
</evidence>
<keyword evidence="8 12" id="KW-0413">Isomerase</keyword>